<sequence length="62" mass="7116">MDIDSHADTDFIEVFTKGTKLSFVVRSMILRTGEEEFVVCLLIPAFTVTQNQNPGRELLWQQ</sequence>
<comment type="caution">
    <text evidence="1">The sequence shown here is derived from an EMBL/GenBank/DDBJ whole genome shotgun (WGS) entry which is preliminary data.</text>
</comment>
<proteinExistence type="predicted"/>
<organism evidence="1 2">
    <name type="scientific">Okeania hirsuta</name>
    <dbReference type="NCBI Taxonomy" id="1458930"/>
    <lineage>
        <taxon>Bacteria</taxon>
        <taxon>Bacillati</taxon>
        <taxon>Cyanobacteriota</taxon>
        <taxon>Cyanophyceae</taxon>
        <taxon>Oscillatoriophycideae</taxon>
        <taxon>Oscillatoriales</taxon>
        <taxon>Microcoleaceae</taxon>
        <taxon>Okeania</taxon>
    </lineage>
</organism>
<protein>
    <submittedName>
        <fullName evidence="1">Uncharacterized protein</fullName>
    </submittedName>
</protein>
<dbReference type="EMBL" id="RCBY01000509">
    <property type="protein sequence ID" value="RQH17305.1"/>
    <property type="molecule type" value="Genomic_DNA"/>
</dbReference>
<gene>
    <name evidence="1" type="ORF">D5R40_33395</name>
</gene>
<accession>A0A3N6NN28</accession>
<evidence type="ECO:0000313" key="1">
    <source>
        <dbReference type="EMBL" id="RQH17305.1"/>
    </source>
</evidence>
<keyword evidence="2" id="KW-1185">Reference proteome</keyword>
<evidence type="ECO:0000313" key="2">
    <source>
        <dbReference type="Proteomes" id="UP000269154"/>
    </source>
</evidence>
<reference evidence="1 2" key="1">
    <citation type="journal article" date="2018" name="ACS Chem. Biol.">
        <title>Ketoreductase domain dysfunction expands chemodiversity: malyngamide biosynthesis in the cyanobacterium Okeania hirsuta.</title>
        <authorList>
            <person name="Moss N.A."/>
            <person name="Leao T."/>
            <person name="Rankin M."/>
            <person name="McCullough T.M."/>
            <person name="Qu P."/>
            <person name="Korobeynikov A."/>
            <person name="Smith J.L."/>
            <person name="Gerwick L."/>
            <person name="Gerwick W.H."/>
        </authorList>
    </citation>
    <scope>NUCLEOTIDE SEQUENCE [LARGE SCALE GENOMIC DNA]</scope>
    <source>
        <strain evidence="1 2">PAB10Feb10-1</strain>
    </source>
</reference>
<dbReference type="AlphaFoldDB" id="A0A3N6NN28"/>
<dbReference type="Proteomes" id="UP000269154">
    <property type="component" value="Unassembled WGS sequence"/>
</dbReference>
<name>A0A3N6NN28_9CYAN</name>